<comment type="caution">
    <text evidence="2">The sequence shown here is derived from an EMBL/GenBank/DDBJ whole genome shotgun (WGS) entry which is preliminary data.</text>
</comment>
<keyword evidence="3" id="KW-1185">Reference proteome</keyword>
<sequence length="295" mass="33493">MKRRSFLKTSATLGSTAVLPVNAITTDNKKPVLTIAHITDVHIRDQDNAPERAANYFTEILRNNKFDFILNGGDSIFDASYDNVTREMVTNQWALWDQFIGLTSLKVHSCIGNHDAWWKAPSKQDEMYGIPYVVKRLKIPNRYYSFDQKGWHFVILDGNNAGITLDPEQMKWLVDDLSRLPANTPVLIMSHYPILSSTCAWSGGQHGDYKELKALFFKHKDKIKICLSGHQHLQDAVEYNGVSYFCNGSLSGFWWGDGDKESAGKYYYQETPPGYAILKLYADGSVRNQYSSVSI</sequence>
<dbReference type="PANTHER" id="PTHR43143:SF1">
    <property type="entry name" value="SERINE_THREONINE-PROTEIN PHOSPHATASE CPPED1"/>
    <property type="match status" value="1"/>
</dbReference>
<evidence type="ECO:0000313" key="3">
    <source>
        <dbReference type="Proteomes" id="UP001501436"/>
    </source>
</evidence>
<protein>
    <submittedName>
        <fullName evidence="2">Metallophosphoesterase</fullName>
    </submittedName>
</protein>
<dbReference type="Gene3D" id="3.60.21.10">
    <property type="match status" value="1"/>
</dbReference>
<gene>
    <name evidence="2" type="ORF">GCM10023313_35810</name>
</gene>
<dbReference type="InterPro" id="IPR051918">
    <property type="entry name" value="STPP_CPPED1"/>
</dbReference>
<evidence type="ECO:0000313" key="2">
    <source>
        <dbReference type="EMBL" id="GAA4928043.1"/>
    </source>
</evidence>
<dbReference type="Pfam" id="PF00149">
    <property type="entry name" value="Metallophos"/>
    <property type="match status" value="1"/>
</dbReference>
<dbReference type="PANTHER" id="PTHR43143">
    <property type="entry name" value="METALLOPHOSPHOESTERASE, CALCINEURIN SUPERFAMILY"/>
    <property type="match status" value="1"/>
</dbReference>
<name>A0ABP9G4L6_9SPHI</name>
<evidence type="ECO:0000259" key="1">
    <source>
        <dbReference type="Pfam" id="PF00149"/>
    </source>
</evidence>
<dbReference type="Proteomes" id="UP001501436">
    <property type="component" value="Unassembled WGS sequence"/>
</dbReference>
<dbReference type="RefSeq" id="WP_345333477.1">
    <property type="nucleotide sequence ID" value="NZ_BAABJI010000004.1"/>
</dbReference>
<accession>A0ABP9G4L6</accession>
<dbReference type="EMBL" id="BAABJI010000004">
    <property type="protein sequence ID" value="GAA4928043.1"/>
    <property type="molecule type" value="Genomic_DNA"/>
</dbReference>
<dbReference type="SUPFAM" id="SSF56300">
    <property type="entry name" value="Metallo-dependent phosphatases"/>
    <property type="match status" value="1"/>
</dbReference>
<dbReference type="InterPro" id="IPR029052">
    <property type="entry name" value="Metallo-depent_PP-like"/>
</dbReference>
<reference evidence="3" key="1">
    <citation type="journal article" date="2019" name="Int. J. Syst. Evol. Microbiol.">
        <title>The Global Catalogue of Microorganisms (GCM) 10K type strain sequencing project: providing services to taxonomists for standard genome sequencing and annotation.</title>
        <authorList>
            <consortium name="The Broad Institute Genomics Platform"/>
            <consortium name="The Broad Institute Genome Sequencing Center for Infectious Disease"/>
            <person name="Wu L."/>
            <person name="Ma J."/>
        </authorList>
    </citation>
    <scope>NUCLEOTIDE SEQUENCE [LARGE SCALE GENOMIC DNA]</scope>
    <source>
        <strain evidence="3">JCM 18283</strain>
    </source>
</reference>
<feature type="domain" description="Calcineurin-like phosphoesterase" evidence="1">
    <location>
        <begin position="34"/>
        <end position="232"/>
    </location>
</feature>
<organism evidence="2 3">
    <name type="scientific">Mucilaginibacter defluvii</name>
    <dbReference type="NCBI Taxonomy" id="1196019"/>
    <lineage>
        <taxon>Bacteria</taxon>
        <taxon>Pseudomonadati</taxon>
        <taxon>Bacteroidota</taxon>
        <taxon>Sphingobacteriia</taxon>
        <taxon>Sphingobacteriales</taxon>
        <taxon>Sphingobacteriaceae</taxon>
        <taxon>Mucilaginibacter</taxon>
    </lineage>
</organism>
<dbReference type="InterPro" id="IPR004843">
    <property type="entry name" value="Calcineurin-like_PHP"/>
</dbReference>
<proteinExistence type="predicted"/>